<accession>A0ABW5TTJ5</accession>
<feature type="chain" id="PRO_5046598099" evidence="1">
    <location>
        <begin position="20"/>
        <end position="173"/>
    </location>
</feature>
<proteinExistence type="predicted"/>
<reference evidence="4" key="1">
    <citation type="journal article" date="2019" name="Int. J. Syst. Evol. Microbiol.">
        <title>The Global Catalogue of Microorganisms (GCM) 10K type strain sequencing project: providing services to taxonomists for standard genome sequencing and annotation.</title>
        <authorList>
            <consortium name="The Broad Institute Genomics Platform"/>
            <consortium name="The Broad Institute Genome Sequencing Center for Infectious Disease"/>
            <person name="Wu L."/>
            <person name="Ma J."/>
        </authorList>
    </citation>
    <scope>NUCLEOTIDE SEQUENCE [LARGE SCALE GENOMIC DNA]</scope>
    <source>
        <strain evidence="4">KCTC 42456</strain>
    </source>
</reference>
<feature type="domain" description="DUF3347" evidence="2">
    <location>
        <begin position="53"/>
        <end position="127"/>
    </location>
</feature>
<comment type="caution">
    <text evidence="3">The sequence shown here is derived from an EMBL/GenBank/DDBJ whole genome shotgun (WGS) entry which is preliminary data.</text>
</comment>
<dbReference type="InterPro" id="IPR021782">
    <property type="entry name" value="DUF3347"/>
</dbReference>
<dbReference type="PROSITE" id="PS51257">
    <property type="entry name" value="PROKAR_LIPOPROTEIN"/>
    <property type="match status" value="1"/>
</dbReference>
<sequence length="173" mass="19132">MKNQILGLAFIGLISTTYACTNPTKTVNEETASTETEQVAVNPKFTDAKVNEVYQHYIHLKTALVNNDNKEAEMGAKMLQKAMSDAEIDTKSIDAVVAVNNVETKRAKFNDLSNELASVFKKSKLESGIVYKQYCPMANDGKGGYWLASESKIKNPYYGEKMLGCGSIEEEIK</sequence>
<keyword evidence="1" id="KW-0732">Signal</keyword>
<name>A0ABW5TTJ5_9SPHI</name>
<protein>
    <submittedName>
        <fullName evidence="3">DUF3347 domain-containing protein</fullName>
    </submittedName>
</protein>
<dbReference type="EMBL" id="JBHULV010000042">
    <property type="protein sequence ID" value="MFD2732421.1"/>
    <property type="molecule type" value="Genomic_DNA"/>
</dbReference>
<dbReference type="RefSeq" id="WP_379045857.1">
    <property type="nucleotide sequence ID" value="NZ_JBHSKW010000057.1"/>
</dbReference>
<gene>
    <name evidence="3" type="ORF">ACFSSE_11990</name>
</gene>
<evidence type="ECO:0000259" key="2">
    <source>
        <dbReference type="Pfam" id="PF11827"/>
    </source>
</evidence>
<dbReference type="Proteomes" id="UP001597546">
    <property type="component" value="Unassembled WGS sequence"/>
</dbReference>
<evidence type="ECO:0000256" key="1">
    <source>
        <dbReference type="SAM" id="SignalP"/>
    </source>
</evidence>
<evidence type="ECO:0000313" key="4">
    <source>
        <dbReference type="Proteomes" id="UP001597546"/>
    </source>
</evidence>
<keyword evidence="4" id="KW-1185">Reference proteome</keyword>
<dbReference type="Pfam" id="PF11827">
    <property type="entry name" value="DUF3347"/>
    <property type="match status" value="1"/>
</dbReference>
<evidence type="ECO:0000313" key="3">
    <source>
        <dbReference type="EMBL" id="MFD2732421.1"/>
    </source>
</evidence>
<feature type="signal peptide" evidence="1">
    <location>
        <begin position="1"/>
        <end position="19"/>
    </location>
</feature>
<organism evidence="3 4">
    <name type="scientific">Pedobacter alpinus</name>
    <dbReference type="NCBI Taxonomy" id="1590643"/>
    <lineage>
        <taxon>Bacteria</taxon>
        <taxon>Pseudomonadati</taxon>
        <taxon>Bacteroidota</taxon>
        <taxon>Sphingobacteriia</taxon>
        <taxon>Sphingobacteriales</taxon>
        <taxon>Sphingobacteriaceae</taxon>
        <taxon>Pedobacter</taxon>
    </lineage>
</organism>